<name>A0A9P6HPU7_9AGAM</name>
<dbReference type="OrthoDB" id="203440at2759"/>
<accession>A0A9P6HPU7</accession>
<comment type="caution">
    <text evidence="2">The sequence shown here is derived from an EMBL/GenBank/DDBJ whole genome shotgun (WGS) entry which is preliminary data.</text>
</comment>
<feature type="region of interest" description="Disordered" evidence="1">
    <location>
        <begin position="317"/>
        <end position="362"/>
    </location>
</feature>
<dbReference type="Proteomes" id="UP000736335">
    <property type="component" value="Unassembled WGS sequence"/>
</dbReference>
<feature type="compositionally biased region" description="Basic and acidic residues" evidence="1">
    <location>
        <begin position="317"/>
        <end position="332"/>
    </location>
</feature>
<dbReference type="PANTHER" id="PTHR13237">
    <property type="entry name" value="SOMETHING ABOUT SILENCING PROTEIN 10-RELATED"/>
    <property type="match status" value="1"/>
</dbReference>
<gene>
    <name evidence="2" type="ORF">BJ322DRAFT_1027938</name>
</gene>
<sequence length="362" mass="40257">MDVSEASSFAAAIKNATEGLSSTRELLKTILDRKESSPNEFDTRDGISLLSLKHHLMLSYLQAATLLVAHRGLGRPLNDRSPPNVPFASSSRSARGDHAGDMVDHMVEGRLVLEKVKVLEGRMKYQIEKLVRMATEKQTNQNSINDPLLFRPNPQNLEDPPDKSDPEADGEGQEDDGVYRPPKVAPMPYTEPTSKKDPRKHVPAALHTLIHADPSKPHMETTSGLGNMAALTSKRARELQEMDEWEETNMARLVMKKKDARRRAQDEADIALGGIGAGGRRGGGLVDEFDDVLKSVSRDRGGITGDGYEELRQRGKKMDVLTRAKSRKHDDISADEVDAPRQRKRSRFEKAIKVSKARSKRK</sequence>
<evidence type="ECO:0000256" key="1">
    <source>
        <dbReference type="SAM" id="MobiDB-lite"/>
    </source>
</evidence>
<reference evidence="2" key="2">
    <citation type="submission" date="2020-11" db="EMBL/GenBank/DDBJ databases">
        <authorList>
            <consortium name="DOE Joint Genome Institute"/>
            <person name="Kuo A."/>
            <person name="Miyauchi S."/>
            <person name="Kiss E."/>
            <person name="Drula E."/>
            <person name="Kohler A."/>
            <person name="Sanchez-Garcia M."/>
            <person name="Andreopoulos B."/>
            <person name="Barry K.W."/>
            <person name="Bonito G."/>
            <person name="Buee M."/>
            <person name="Carver A."/>
            <person name="Chen C."/>
            <person name="Cichocki N."/>
            <person name="Clum A."/>
            <person name="Culley D."/>
            <person name="Crous P.W."/>
            <person name="Fauchery L."/>
            <person name="Girlanda M."/>
            <person name="Hayes R."/>
            <person name="Keri Z."/>
            <person name="Labutti K."/>
            <person name="Lipzen A."/>
            <person name="Lombard V."/>
            <person name="Magnuson J."/>
            <person name="Maillard F."/>
            <person name="Morin E."/>
            <person name="Murat C."/>
            <person name="Nolan M."/>
            <person name="Ohm R."/>
            <person name="Pangilinan J."/>
            <person name="Pereira M."/>
            <person name="Perotto S."/>
            <person name="Peter M."/>
            <person name="Riley R."/>
            <person name="Sitrit Y."/>
            <person name="Stielow B."/>
            <person name="Szollosi G."/>
            <person name="Zifcakova L."/>
            <person name="Stursova M."/>
            <person name="Spatafora J.W."/>
            <person name="Tedersoo L."/>
            <person name="Vaario L.-M."/>
            <person name="Yamada A."/>
            <person name="Yan M."/>
            <person name="Wang P."/>
            <person name="Xu J."/>
            <person name="Bruns T."/>
            <person name="Baldrian P."/>
            <person name="Vilgalys R."/>
            <person name="Henrissat B."/>
            <person name="Grigoriev I.V."/>
            <person name="Hibbett D."/>
            <person name="Nagy L.G."/>
            <person name="Martin F.M."/>
        </authorList>
    </citation>
    <scope>NUCLEOTIDE SEQUENCE</scope>
    <source>
        <strain evidence="2">UH-Tt-Lm1</strain>
    </source>
</reference>
<protein>
    <recommendedName>
        <fullName evidence="4">Neuroguidin</fullName>
    </recommendedName>
</protein>
<organism evidence="2 3">
    <name type="scientific">Thelephora terrestris</name>
    <dbReference type="NCBI Taxonomy" id="56493"/>
    <lineage>
        <taxon>Eukaryota</taxon>
        <taxon>Fungi</taxon>
        <taxon>Dikarya</taxon>
        <taxon>Basidiomycota</taxon>
        <taxon>Agaricomycotina</taxon>
        <taxon>Agaricomycetes</taxon>
        <taxon>Thelephorales</taxon>
        <taxon>Thelephoraceae</taxon>
        <taxon>Thelephora</taxon>
    </lineage>
</organism>
<feature type="compositionally biased region" description="Acidic residues" evidence="1">
    <location>
        <begin position="167"/>
        <end position="176"/>
    </location>
</feature>
<reference evidence="2" key="1">
    <citation type="journal article" date="2020" name="Nat. Commun.">
        <title>Large-scale genome sequencing of mycorrhizal fungi provides insights into the early evolution of symbiotic traits.</title>
        <authorList>
            <person name="Miyauchi S."/>
            <person name="Kiss E."/>
            <person name="Kuo A."/>
            <person name="Drula E."/>
            <person name="Kohler A."/>
            <person name="Sanchez-Garcia M."/>
            <person name="Morin E."/>
            <person name="Andreopoulos B."/>
            <person name="Barry K.W."/>
            <person name="Bonito G."/>
            <person name="Buee M."/>
            <person name="Carver A."/>
            <person name="Chen C."/>
            <person name="Cichocki N."/>
            <person name="Clum A."/>
            <person name="Culley D."/>
            <person name="Crous P.W."/>
            <person name="Fauchery L."/>
            <person name="Girlanda M."/>
            <person name="Hayes R.D."/>
            <person name="Keri Z."/>
            <person name="LaButti K."/>
            <person name="Lipzen A."/>
            <person name="Lombard V."/>
            <person name="Magnuson J."/>
            <person name="Maillard F."/>
            <person name="Murat C."/>
            <person name="Nolan M."/>
            <person name="Ohm R.A."/>
            <person name="Pangilinan J."/>
            <person name="Pereira M.F."/>
            <person name="Perotto S."/>
            <person name="Peter M."/>
            <person name="Pfister S."/>
            <person name="Riley R."/>
            <person name="Sitrit Y."/>
            <person name="Stielow J.B."/>
            <person name="Szollosi G."/>
            <person name="Zifcakova L."/>
            <person name="Stursova M."/>
            <person name="Spatafora J.W."/>
            <person name="Tedersoo L."/>
            <person name="Vaario L.M."/>
            <person name="Yamada A."/>
            <person name="Yan M."/>
            <person name="Wang P."/>
            <person name="Xu J."/>
            <person name="Bruns T."/>
            <person name="Baldrian P."/>
            <person name="Vilgalys R."/>
            <person name="Dunand C."/>
            <person name="Henrissat B."/>
            <person name="Grigoriev I.V."/>
            <person name="Hibbett D."/>
            <person name="Nagy L.G."/>
            <person name="Martin F.M."/>
        </authorList>
    </citation>
    <scope>NUCLEOTIDE SEQUENCE</scope>
    <source>
        <strain evidence="2">UH-Tt-Lm1</strain>
    </source>
</reference>
<dbReference type="InterPro" id="IPR007146">
    <property type="entry name" value="Sas10/Utp3/C1D"/>
</dbReference>
<evidence type="ECO:0008006" key="4">
    <source>
        <dbReference type="Google" id="ProtNLM"/>
    </source>
</evidence>
<dbReference type="PANTHER" id="PTHR13237:SF9">
    <property type="entry name" value="NEUROGUIDIN"/>
    <property type="match status" value="1"/>
</dbReference>
<dbReference type="GO" id="GO:0032040">
    <property type="term" value="C:small-subunit processome"/>
    <property type="evidence" value="ECO:0007669"/>
    <property type="project" value="TreeGrafter"/>
</dbReference>
<evidence type="ECO:0000313" key="2">
    <source>
        <dbReference type="EMBL" id="KAF9792245.1"/>
    </source>
</evidence>
<dbReference type="AlphaFoldDB" id="A0A9P6HPU7"/>
<dbReference type="GO" id="GO:0000462">
    <property type="term" value="P:maturation of SSU-rRNA from tricistronic rRNA transcript (SSU-rRNA, 5.8S rRNA, LSU-rRNA)"/>
    <property type="evidence" value="ECO:0007669"/>
    <property type="project" value="TreeGrafter"/>
</dbReference>
<evidence type="ECO:0000313" key="3">
    <source>
        <dbReference type="Proteomes" id="UP000736335"/>
    </source>
</evidence>
<feature type="region of interest" description="Disordered" evidence="1">
    <location>
        <begin position="137"/>
        <end position="200"/>
    </location>
</feature>
<proteinExistence type="predicted"/>
<dbReference type="Pfam" id="PF04000">
    <property type="entry name" value="Sas10_Utp3"/>
    <property type="match status" value="1"/>
</dbReference>
<feature type="region of interest" description="Disordered" evidence="1">
    <location>
        <begin position="77"/>
        <end position="99"/>
    </location>
</feature>
<feature type="compositionally biased region" description="Basic residues" evidence="1">
    <location>
        <begin position="342"/>
        <end position="362"/>
    </location>
</feature>
<dbReference type="EMBL" id="WIUZ02000001">
    <property type="protein sequence ID" value="KAF9792245.1"/>
    <property type="molecule type" value="Genomic_DNA"/>
</dbReference>
<keyword evidence="3" id="KW-1185">Reference proteome</keyword>